<name>A0A0B6Z0U4_9EUPU</name>
<accession>A0A0B6Z0U4</accession>
<organism evidence="1">
    <name type="scientific">Arion vulgaris</name>
    <dbReference type="NCBI Taxonomy" id="1028688"/>
    <lineage>
        <taxon>Eukaryota</taxon>
        <taxon>Metazoa</taxon>
        <taxon>Spiralia</taxon>
        <taxon>Lophotrochozoa</taxon>
        <taxon>Mollusca</taxon>
        <taxon>Gastropoda</taxon>
        <taxon>Heterobranchia</taxon>
        <taxon>Euthyneura</taxon>
        <taxon>Panpulmonata</taxon>
        <taxon>Eupulmonata</taxon>
        <taxon>Stylommatophora</taxon>
        <taxon>Helicina</taxon>
        <taxon>Arionoidea</taxon>
        <taxon>Arionidae</taxon>
        <taxon>Arion</taxon>
    </lineage>
</organism>
<gene>
    <name evidence="1" type="primary">ORF42537</name>
</gene>
<dbReference type="AlphaFoldDB" id="A0A0B6Z0U4"/>
<feature type="non-terminal residue" evidence="1">
    <location>
        <position position="50"/>
    </location>
</feature>
<sequence>MLLHQQRYRMKNLTMDMRFLIIQNCLLHTIYVTKVIKYASDLLEGGNRLL</sequence>
<protein>
    <submittedName>
        <fullName evidence="1">Uncharacterized protein</fullName>
    </submittedName>
</protein>
<proteinExistence type="predicted"/>
<reference evidence="1" key="1">
    <citation type="submission" date="2014-12" db="EMBL/GenBank/DDBJ databases">
        <title>Insight into the proteome of Arion vulgaris.</title>
        <authorList>
            <person name="Aradska J."/>
            <person name="Bulat T."/>
            <person name="Smidak R."/>
            <person name="Sarate P."/>
            <person name="Gangsoo J."/>
            <person name="Sialana F."/>
            <person name="Bilban M."/>
            <person name="Lubec G."/>
        </authorList>
    </citation>
    <scope>NUCLEOTIDE SEQUENCE</scope>
    <source>
        <tissue evidence="1">Skin</tissue>
    </source>
</reference>
<dbReference type="EMBL" id="HACG01014671">
    <property type="protein sequence ID" value="CEK61536.1"/>
    <property type="molecule type" value="Transcribed_RNA"/>
</dbReference>
<evidence type="ECO:0000313" key="1">
    <source>
        <dbReference type="EMBL" id="CEK61536.1"/>
    </source>
</evidence>